<feature type="region of interest" description="Disordered" evidence="1">
    <location>
        <begin position="182"/>
        <end position="212"/>
    </location>
</feature>
<feature type="compositionally biased region" description="Basic and acidic residues" evidence="1">
    <location>
        <begin position="190"/>
        <end position="212"/>
    </location>
</feature>
<evidence type="ECO:0000256" key="1">
    <source>
        <dbReference type="SAM" id="MobiDB-lite"/>
    </source>
</evidence>
<dbReference type="KEGG" id="mlr:MELLADRAFT_62972"/>
<dbReference type="InterPro" id="IPR021109">
    <property type="entry name" value="Peptidase_aspartic_dom_sf"/>
</dbReference>
<dbReference type="Proteomes" id="UP000001072">
    <property type="component" value="Unassembled WGS sequence"/>
</dbReference>
<gene>
    <name evidence="2" type="ORF">MELLADRAFT_62972</name>
</gene>
<dbReference type="InParanoid" id="F4RKT8"/>
<accession>F4RKT8</accession>
<dbReference type="OrthoDB" id="3250101at2759"/>
<dbReference type="SUPFAM" id="SSF50630">
    <property type="entry name" value="Acid proteases"/>
    <property type="match status" value="1"/>
</dbReference>
<protein>
    <submittedName>
        <fullName evidence="2">Uncharacterized protein</fullName>
    </submittedName>
</protein>
<dbReference type="GeneID" id="18930005"/>
<dbReference type="AlphaFoldDB" id="F4RKT8"/>
<organism evidence="3">
    <name type="scientific">Melampsora larici-populina (strain 98AG31 / pathotype 3-4-7)</name>
    <name type="common">Poplar leaf rust fungus</name>
    <dbReference type="NCBI Taxonomy" id="747676"/>
    <lineage>
        <taxon>Eukaryota</taxon>
        <taxon>Fungi</taxon>
        <taxon>Dikarya</taxon>
        <taxon>Basidiomycota</taxon>
        <taxon>Pucciniomycotina</taxon>
        <taxon>Pucciniomycetes</taxon>
        <taxon>Pucciniales</taxon>
        <taxon>Melampsoraceae</taxon>
        <taxon>Melampsora</taxon>
    </lineage>
</organism>
<dbReference type="RefSeq" id="XP_007409940.1">
    <property type="nucleotide sequence ID" value="XM_007409878.1"/>
</dbReference>
<dbReference type="VEuPathDB" id="FungiDB:MELLADRAFT_62972"/>
<evidence type="ECO:0000313" key="3">
    <source>
        <dbReference type="Proteomes" id="UP000001072"/>
    </source>
</evidence>
<keyword evidence="3" id="KW-1185">Reference proteome</keyword>
<reference evidence="3" key="1">
    <citation type="journal article" date="2011" name="Proc. Natl. Acad. Sci. U.S.A.">
        <title>Obligate biotrophy features unraveled by the genomic analysis of rust fungi.</title>
        <authorList>
            <person name="Duplessis S."/>
            <person name="Cuomo C.A."/>
            <person name="Lin Y.-C."/>
            <person name="Aerts A."/>
            <person name="Tisserant E."/>
            <person name="Veneault-Fourrey C."/>
            <person name="Joly D.L."/>
            <person name="Hacquard S."/>
            <person name="Amselem J."/>
            <person name="Cantarel B.L."/>
            <person name="Chiu R."/>
            <person name="Coutinho P.M."/>
            <person name="Feau N."/>
            <person name="Field M."/>
            <person name="Frey P."/>
            <person name="Gelhaye E."/>
            <person name="Goldberg J."/>
            <person name="Grabherr M.G."/>
            <person name="Kodira C.D."/>
            <person name="Kohler A."/>
            <person name="Kuees U."/>
            <person name="Lindquist E.A."/>
            <person name="Lucas S.M."/>
            <person name="Mago R."/>
            <person name="Mauceli E."/>
            <person name="Morin E."/>
            <person name="Murat C."/>
            <person name="Pangilinan J.L."/>
            <person name="Park R."/>
            <person name="Pearson M."/>
            <person name="Quesneville H."/>
            <person name="Rouhier N."/>
            <person name="Sakthikumar S."/>
            <person name="Salamov A.A."/>
            <person name="Schmutz J."/>
            <person name="Selles B."/>
            <person name="Shapiro H."/>
            <person name="Tanguay P."/>
            <person name="Tuskan G.A."/>
            <person name="Henrissat B."/>
            <person name="Van de Peer Y."/>
            <person name="Rouze P."/>
            <person name="Ellis J.G."/>
            <person name="Dodds P.N."/>
            <person name="Schein J.E."/>
            <person name="Zhong S."/>
            <person name="Hamelin R.C."/>
            <person name="Grigoriev I.V."/>
            <person name="Szabo L.J."/>
            <person name="Martin F."/>
        </authorList>
    </citation>
    <scope>NUCLEOTIDE SEQUENCE [LARGE SCALE GENOMIC DNA]</scope>
    <source>
        <strain evidence="3">98AG31 / pathotype 3-4-7</strain>
    </source>
</reference>
<proteinExistence type="predicted"/>
<dbReference type="HOGENOM" id="CLU_535361_0_0_1"/>
<sequence>MCREIQNTQSLVKTRDCNRRLDIIDKTITGFIGNINDQVKTLNQVGSAVQKSTDDVSYLKNDLQQWTSSVLEAVKVSLTSAMTNLTANHKNMIGEQVFITQSIAKSVEDMIRTAENKHLETKIQLPTEDPYTKKTFDQISSMQGVIRQLQSSVNQQNQELVVMKSHNEEVIKLLSKLTFDQLNKQGSQESRNRVRIEPNPHETPPHMKDSFRTDSRREYLAPPEEIQYYTPLNGRGEVWTQSTPIAREKSSNKENLNWKTQATSGSNVPVKQIPTKTPVVRIPGKCDTCGSTDTGHDYRLCRRKSKNINLLDQEDDEVLSPTGEELELIFGDDHDSLYDDGEYRVIQEVSAETTNISKLEDTFQVMDISCLEEHAAKAPVFIKRRSVEKQLGSPFLTTMCNSWKMHMLIDSGACNSLITPRVLNNIWPFWEKEVRTRQKREYFSASGSLQSIGEITLPIQFLHETSPCILMIDFIVIMNARNIEIVLGADMMNEYGMSISIRSSIYSYT</sequence>
<dbReference type="EMBL" id="GL883106">
    <property type="protein sequence ID" value="EGG06980.1"/>
    <property type="molecule type" value="Genomic_DNA"/>
</dbReference>
<name>F4RKT8_MELLP</name>
<dbReference type="Gene3D" id="2.40.70.10">
    <property type="entry name" value="Acid Proteases"/>
    <property type="match status" value="1"/>
</dbReference>
<evidence type="ECO:0000313" key="2">
    <source>
        <dbReference type="EMBL" id="EGG06980.1"/>
    </source>
</evidence>